<sequence length="373" mass="42847">ASRESNVYSTYPDSEEVVRLADEDPIAVYEKEKKLRTINPFTGSPKTRKHWQSHTTKPLLRRRSTLVTRAGTRKPYAGFILTLRPRRPKRKSMNKMKSEVIFLPKTQKPTVPTEPPTAPPLTSATSTTPPPDAPTTWWPPGVFTGPRTRRPPLPPHVILPSLLKWGRQFPPIWFRTGGTRFTYAPEVVNYPITFDWHVPRKQRVDRWTMRPDWPLDSPLWKDNIPDYIESVELPPTPGFWSRTRRTSPKPWAWWTYPPWWDQKLAGEVNGTTVRPTRTLKTSKTTVTTTKPPHVESTTKVFTTSPKVKTKTSPKTELTPVSTKPALESTKETSRKQPSRRKPTLTFTLSTPSMTLTPTSARLRSKPLERKIVH</sequence>
<feature type="compositionally biased region" description="Low complexity" evidence="1">
    <location>
        <begin position="280"/>
        <end position="315"/>
    </location>
</feature>
<name>A0A1B6LSW6_9HEMI</name>
<feature type="compositionally biased region" description="Low complexity" evidence="1">
    <location>
        <begin position="343"/>
        <end position="359"/>
    </location>
</feature>
<proteinExistence type="predicted"/>
<dbReference type="EMBL" id="GEBQ01013176">
    <property type="protein sequence ID" value="JAT26801.1"/>
    <property type="molecule type" value="Transcribed_RNA"/>
</dbReference>
<feature type="non-terminal residue" evidence="2">
    <location>
        <position position="1"/>
    </location>
</feature>
<protein>
    <submittedName>
        <fullName evidence="2">Uncharacterized protein</fullName>
    </submittedName>
</protein>
<gene>
    <name evidence="2" type="ORF">g.34403</name>
</gene>
<reference evidence="2" key="1">
    <citation type="submission" date="2015-11" db="EMBL/GenBank/DDBJ databases">
        <title>De novo transcriptome assembly of four potential Pierce s Disease insect vectors from Arizona vineyards.</title>
        <authorList>
            <person name="Tassone E.E."/>
        </authorList>
    </citation>
    <scope>NUCLEOTIDE SEQUENCE</scope>
</reference>
<feature type="region of interest" description="Disordered" evidence="1">
    <location>
        <begin position="106"/>
        <end position="150"/>
    </location>
</feature>
<organism evidence="2">
    <name type="scientific">Graphocephala atropunctata</name>
    <dbReference type="NCBI Taxonomy" id="36148"/>
    <lineage>
        <taxon>Eukaryota</taxon>
        <taxon>Metazoa</taxon>
        <taxon>Ecdysozoa</taxon>
        <taxon>Arthropoda</taxon>
        <taxon>Hexapoda</taxon>
        <taxon>Insecta</taxon>
        <taxon>Pterygota</taxon>
        <taxon>Neoptera</taxon>
        <taxon>Paraneoptera</taxon>
        <taxon>Hemiptera</taxon>
        <taxon>Auchenorrhyncha</taxon>
        <taxon>Membracoidea</taxon>
        <taxon>Cicadellidae</taxon>
        <taxon>Cicadellinae</taxon>
        <taxon>Cicadellini</taxon>
        <taxon>Graphocephala</taxon>
    </lineage>
</organism>
<dbReference type="AlphaFoldDB" id="A0A1B6LSW6"/>
<accession>A0A1B6LSW6</accession>
<feature type="non-terminal residue" evidence="2">
    <location>
        <position position="373"/>
    </location>
</feature>
<feature type="region of interest" description="Disordered" evidence="1">
    <location>
        <begin position="280"/>
        <end position="373"/>
    </location>
</feature>
<evidence type="ECO:0000313" key="2">
    <source>
        <dbReference type="EMBL" id="JAT26801.1"/>
    </source>
</evidence>
<feature type="region of interest" description="Disordered" evidence="1">
    <location>
        <begin position="39"/>
        <end position="58"/>
    </location>
</feature>
<evidence type="ECO:0000256" key="1">
    <source>
        <dbReference type="SAM" id="MobiDB-lite"/>
    </source>
</evidence>